<dbReference type="EC" id="3.2.1.23" evidence="3"/>
<dbReference type="InterPro" id="IPR013783">
    <property type="entry name" value="Ig-like_fold"/>
</dbReference>
<accession>A0AAE3EP23</accession>
<name>A0AAE3EP23_9FLAO</name>
<dbReference type="Proteomes" id="UP001199795">
    <property type="component" value="Unassembled WGS sequence"/>
</dbReference>
<dbReference type="InterPro" id="IPR050347">
    <property type="entry name" value="Bact_Beta-galactosidase"/>
</dbReference>
<dbReference type="PANTHER" id="PTHR46323:SF2">
    <property type="entry name" value="BETA-GALACTOSIDASE"/>
    <property type="match status" value="1"/>
</dbReference>
<dbReference type="Gene3D" id="2.60.40.10">
    <property type="entry name" value="Immunoglobulins"/>
    <property type="match status" value="1"/>
</dbReference>
<reference evidence="8" key="1">
    <citation type="submission" date="2022-01" db="EMBL/GenBank/DDBJ databases">
        <title>Draft genome sequence of Sabulilitoribacter arenilitoris KCTC 52401.</title>
        <authorList>
            <person name="Oh J.-S."/>
        </authorList>
    </citation>
    <scope>NUCLEOTIDE SEQUENCE</scope>
    <source>
        <strain evidence="8">HMF6543</strain>
    </source>
</reference>
<dbReference type="PANTHER" id="PTHR46323">
    <property type="entry name" value="BETA-GALACTOSIDASE"/>
    <property type="match status" value="1"/>
</dbReference>
<gene>
    <name evidence="8" type="ORF">L3X37_04445</name>
</gene>
<evidence type="ECO:0000313" key="8">
    <source>
        <dbReference type="EMBL" id="MCF7567614.1"/>
    </source>
</evidence>
<comment type="catalytic activity">
    <reaction evidence="1">
        <text>Hydrolysis of terminal non-reducing beta-D-galactose residues in beta-D-galactosides.</text>
        <dbReference type="EC" id="3.2.1.23"/>
    </reaction>
</comment>
<dbReference type="Gene3D" id="2.60.120.260">
    <property type="entry name" value="Galactose-binding domain-like"/>
    <property type="match status" value="1"/>
</dbReference>
<dbReference type="AlphaFoldDB" id="A0AAE3EP23"/>
<dbReference type="SUPFAM" id="SSF49785">
    <property type="entry name" value="Galactose-binding domain-like"/>
    <property type="match status" value="1"/>
</dbReference>
<feature type="domain" description="Glycoside hydrolase family 2 immunoglobulin-like beta-sandwich" evidence="6">
    <location>
        <begin position="185"/>
        <end position="296"/>
    </location>
</feature>
<evidence type="ECO:0000256" key="4">
    <source>
        <dbReference type="ARBA" id="ARBA00022801"/>
    </source>
</evidence>
<dbReference type="InterPro" id="IPR006102">
    <property type="entry name" value="Ig-like_GH2"/>
</dbReference>
<dbReference type="SUPFAM" id="SSF49303">
    <property type="entry name" value="beta-Galactosidase/glucuronidase domain"/>
    <property type="match status" value="1"/>
</dbReference>
<sequence>MQSLNGGWNFKWSPDPDSRPIDFYKVDFNRKNWKTVPVPSTMERQGYGTPLYVNTLYPFKVNPPRVMDVPDSSFTNFKSRNPVGSYIRTFNVPDDWRDKQVIIHFAGISSAAFVWVNGNKVGYTQGSRLPAEFDITQYLIEGENLLAVEVYKYCDGSYLEDQDFWRLSGIFRDVFIRAVPKVTLWDVYAQPIVNLQNKEGKIALHYSSVNFTKGINKYNSISVSVLSPTGEALIKDRIYKVEPFPVGFNDEIILPEITIPNIQLWFHENPIQYTVKVALLNKQKVVEVYNLPLGFRKVEVLGNKIFFNGMLLKIRGGG</sequence>
<organism evidence="8 9">
    <name type="scientific">Wocania arenilitoris</name>
    <dbReference type="NCBI Taxonomy" id="2044858"/>
    <lineage>
        <taxon>Bacteria</taxon>
        <taxon>Pseudomonadati</taxon>
        <taxon>Bacteroidota</taxon>
        <taxon>Flavobacteriia</taxon>
        <taxon>Flavobacteriales</taxon>
        <taxon>Flavobacteriaceae</taxon>
        <taxon>Wocania</taxon>
    </lineage>
</organism>
<keyword evidence="4" id="KW-0378">Hydrolase</keyword>
<evidence type="ECO:0000259" key="7">
    <source>
        <dbReference type="Pfam" id="PF02837"/>
    </source>
</evidence>
<evidence type="ECO:0000256" key="5">
    <source>
        <dbReference type="ARBA" id="ARBA00023295"/>
    </source>
</evidence>
<evidence type="ECO:0000259" key="6">
    <source>
        <dbReference type="Pfam" id="PF00703"/>
    </source>
</evidence>
<dbReference type="Pfam" id="PF02837">
    <property type="entry name" value="Glyco_hydro_2_N"/>
    <property type="match status" value="1"/>
</dbReference>
<evidence type="ECO:0000256" key="2">
    <source>
        <dbReference type="ARBA" id="ARBA00007401"/>
    </source>
</evidence>
<comment type="similarity">
    <text evidence="2">Belongs to the glycosyl hydrolase 2 family.</text>
</comment>
<dbReference type="GO" id="GO:0005990">
    <property type="term" value="P:lactose catabolic process"/>
    <property type="evidence" value="ECO:0007669"/>
    <property type="project" value="TreeGrafter"/>
</dbReference>
<dbReference type="InterPro" id="IPR006104">
    <property type="entry name" value="Glyco_hydro_2_N"/>
</dbReference>
<protein>
    <recommendedName>
        <fullName evidence="3">beta-galactosidase</fullName>
        <ecNumber evidence="3">3.2.1.23</ecNumber>
    </recommendedName>
</protein>
<comment type="caution">
    <text evidence="8">The sequence shown here is derived from an EMBL/GenBank/DDBJ whole genome shotgun (WGS) entry which is preliminary data.</text>
</comment>
<keyword evidence="9" id="KW-1185">Reference proteome</keyword>
<dbReference type="GO" id="GO:0009341">
    <property type="term" value="C:beta-galactosidase complex"/>
    <property type="evidence" value="ECO:0007669"/>
    <property type="project" value="TreeGrafter"/>
</dbReference>
<proteinExistence type="inferred from homology"/>
<evidence type="ECO:0000256" key="1">
    <source>
        <dbReference type="ARBA" id="ARBA00001412"/>
    </source>
</evidence>
<dbReference type="EMBL" id="JAKKDU010000004">
    <property type="protein sequence ID" value="MCF7567614.1"/>
    <property type="molecule type" value="Genomic_DNA"/>
</dbReference>
<evidence type="ECO:0000313" key="9">
    <source>
        <dbReference type="Proteomes" id="UP001199795"/>
    </source>
</evidence>
<dbReference type="InterPro" id="IPR008979">
    <property type="entry name" value="Galactose-bd-like_sf"/>
</dbReference>
<evidence type="ECO:0000256" key="3">
    <source>
        <dbReference type="ARBA" id="ARBA00012756"/>
    </source>
</evidence>
<dbReference type="RefSeq" id="WP_237238963.1">
    <property type="nucleotide sequence ID" value="NZ_JAKKDU010000004.1"/>
</dbReference>
<dbReference type="GO" id="GO:0004565">
    <property type="term" value="F:beta-galactosidase activity"/>
    <property type="evidence" value="ECO:0007669"/>
    <property type="project" value="UniProtKB-EC"/>
</dbReference>
<feature type="domain" description="Glycosyl hydrolases family 2 sugar binding" evidence="7">
    <location>
        <begin position="1"/>
        <end position="179"/>
    </location>
</feature>
<keyword evidence="5" id="KW-0326">Glycosidase</keyword>
<dbReference type="InterPro" id="IPR036156">
    <property type="entry name" value="Beta-gal/glucu_dom_sf"/>
</dbReference>
<dbReference type="Pfam" id="PF00703">
    <property type="entry name" value="Glyco_hydro_2"/>
    <property type="match status" value="1"/>
</dbReference>